<dbReference type="EMBL" id="JARIHO010000019">
    <property type="protein sequence ID" value="KAJ7347258.1"/>
    <property type="molecule type" value="Genomic_DNA"/>
</dbReference>
<organism evidence="1 2">
    <name type="scientific">Mycena albidolilacea</name>
    <dbReference type="NCBI Taxonomy" id="1033008"/>
    <lineage>
        <taxon>Eukaryota</taxon>
        <taxon>Fungi</taxon>
        <taxon>Dikarya</taxon>
        <taxon>Basidiomycota</taxon>
        <taxon>Agaricomycotina</taxon>
        <taxon>Agaricomycetes</taxon>
        <taxon>Agaricomycetidae</taxon>
        <taxon>Agaricales</taxon>
        <taxon>Marasmiineae</taxon>
        <taxon>Mycenaceae</taxon>
        <taxon>Mycena</taxon>
    </lineage>
</organism>
<comment type="caution">
    <text evidence="1">The sequence shown here is derived from an EMBL/GenBank/DDBJ whole genome shotgun (WGS) entry which is preliminary data.</text>
</comment>
<evidence type="ECO:0000313" key="2">
    <source>
        <dbReference type="Proteomes" id="UP001218218"/>
    </source>
</evidence>
<name>A0AAD7ERB1_9AGAR</name>
<keyword evidence="2" id="KW-1185">Reference proteome</keyword>
<dbReference type="Proteomes" id="UP001218218">
    <property type="component" value="Unassembled WGS sequence"/>
</dbReference>
<accession>A0AAD7ERB1</accession>
<proteinExistence type="predicted"/>
<reference evidence="1" key="1">
    <citation type="submission" date="2023-03" db="EMBL/GenBank/DDBJ databases">
        <title>Massive genome expansion in bonnet fungi (Mycena s.s.) driven by repeated elements and novel gene families across ecological guilds.</title>
        <authorList>
            <consortium name="Lawrence Berkeley National Laboratory"/>
            <person name="Harder C.B."/>
            <person name="Miyauchi S."/>
            <person name="Viragh M."/>
            <person name="Kuo A."/>
            <person name="Thoen E."/>
            <person name="Andreopoulos B."/>
            <person name="Lu D."/>
            <person name="Skrede I."/>
            <person name="Drula E."/>
            <person name="Henrissat B."/>
            <person name="Morin E."/>
            <person name="Kohler A."/>
            <person name="Barry K."/>
            <person name="LaButti K."/>
            <person name="Morin E."/>
            <person name="Salamov A."/>
            <person name="Lipzen A."/>
            <person name="Mereny Z."/>
            <person name="Hegedus B."/>
            <person name="Baldrian P."/>
            <person name="Stursova M."/>
            <person name="Weitz H."/>
            <person name="Taylor A."/>
            <person name="Grigoriev I.V."/>
            <person name="Nagy L.G."/>
            <person name="Martin F."/>
            <person name="Kauserud H."/>
        </authorList>
    </citation>
    <scope>NUCLEOTIDE SEQUENCE</scope>
    <source>
        <strain evidence="1">CBHHK002</strain>
    </source>
</reference>
<protein>
    <recommendedName>
        <fullName evidence="3">Reverse transcriptase domain-containing protein</fullName>
    </recommendedName>
</protein>
<gene>
    <name evidence="1" type="ORF">DFH08DRAFT_699550</name>
</gene>
<sequence length="196" mass="22463">MFSLFADDTTIYLASTDSWSTLWQVLDLWCTVSTAKFNTKKTIILPFGSPKGQVVLNRKISPTSTQIPGDLKIISDQQTCRVLGAWVGNDVPYLTPWPKVIEKISRDLIQWNTQKPTLEGRRHVINMSIGGRTQYLSRVPGMPKEIEKTMIRKRDNFLWEGKKPHIAHDTMCLPLDQGGKQIWIYIQGMRRLTYGI</sequence>
<evidence type="ECO:0008006" key="3">
    <source>
        <dbReference type="Google" id="ProtNLM"/>
    </source>
</evidence>
<dbReference type="AlphaFoldDB" id="A0AAD7ERB1"/>
<evidence type="ECO:0000313" key="1">
    <source>
        <dbReference type="EMBL" id="KAJ7347258.1"/>
    </source>
</evidence>